<dbReference type="AlphaFoldDB" id="A0A6J6PF52"/>
<accession>A0A6J6PF52</accession>
<organism evidence="1">
    <name type="scientific">freshwater metagenome</name>
    <dbReference type="NCBI Taxonomy" id="449393"/>
    <lineage>
        <taxon>unclassified sequences</taxon>
        <taxon>metagenomes</taxon>
        <taxon>ecological metagenomes</taxon>
    </lineage>
</organism>
<proteinExistence type="predicted"/>
<reference evidence="1" key="1">
    <citation type="submission" date="2020-05" db="EMBL/GenBank/DDBJ databases">
        <authorList>
            <person name="Chiriac C."/>
            <person name="Salcher M."/>
            <person name="Ghai R."/>
            <person name="Kavagutti S V."/>
        </authorList>
    </citation>
    <scope>NUCLEOTIDE SEQUENCE</scope>
</reference>
<name>A0A6J6PF52_9ZZZZ</name>
<gene>
    <name evidence="1" type="ORF">UFOPK2625_00309</name>
</gene>
<evidence type="ECO:0000313" key="1">
    <source>
        <dbReference type="EMBL" id="CAB4697177.1"/>
    </source>
</evidence>
<sequence length="90" mass="9785">MANTLPDSKSRFRCAHCGNLTRFDVVRSAKVSEFWHVDISGAPVVEETSVLAEEIVEVKCRWCAAADRIEIVPRPEFGGPSTEGPVDGGP</sequence>
<dbReference type="EMBL" id="CAEZXZ010000028">
    <property type="protein sequence ID" value="CAB4697177.1"/>
    <property type="molecule type" value="Genomic_DNA"/>
</dbReference>
<protein>
    <submittedName>
        <fullName evidence="1">Unannotated protein</fullName>
    </submittedName>
</protein>